<protein>
    <submittedName>
        <fullName evidence="2">AAA domain-containing protein, putative AbiEii toxin, Type IV TA system</fullName>
    </submittedName>
</protein>
<dbReference type="PANTHER" id="PTHR32182:SF0">
    <property type="entry name" value="DNA REPLICATION AND REPAIR PROTEIN RECF"/>
    <property type="match status" value="1"/>
</dbReference>
<dbReference type="InterPro" id="IPR003593">
    <property type="entry name" value="AAA+_ATPase"/>
</dbReference>
<dbReference type="RefSeq" id="WP_042126166.1">
    <property type="nucleotide sequence ID" value="NZ_FZOL01000017.1"/>
</dbReference>
<evidence type="ECO:0000313" key="2">
    <source>
        <dbReference type="EMBL" id="SNS86252.1"/>
    </source>
</evidence>
<dbReference type="GO" id="GO:0005524">
    <property type="term" value="F:ATP binding"/>
    <property type="evidence" value="ECO:0007669"/>
    <property type="project" value="InterPro"/>
</dbReference>
<evidence type="ECO:0000313" key="3">
    <source>
        <dbReference type="Proteomes" id="UP000198407"/>
    </source>
</evidence>
<reference evidence="3" key="1">
    <citation type="submission" date="2017-06" db="EMBL/GenBank/DDBJ databases">
        <authorList>
            <person name="Varghese N."/>
            <person name="Submissions S."/>
        </authorList>
    </citation>
    <scope>NUCLEOTIDE SEQUENCE [LARGE SCALE GENOMIC DNA]</scope>
    <source>
        <strain evidence="3">DSM 22348</strain>
    </source>
</reference>
<dbReference type="Gene3D" id="3.40.50.300">
    <property type="entry name" value="P-loop containing nucleotide triphosphate hydrolases"/>
    <property type="match status" value="1"/>
</dbReference>
<evidence type="ECO:0000259" key="1">
    <source>
        <dbReference type="SMART" id="SM00382"/>
    </source>
</evidence>
<dbReference type="GO" id="GO:0000731">
    <property type="term" value="P:DNA synthesis involved in DNA repair"/>
    <property type="evidence" value="ECO:0007669"/>
    <property type="project" value="TreeGrafter"/>
</dbReference>
<name>A0A239HYG9_9PSED</name>
<dbReference type="Pfam" id="PF13304">
    <property type="entry name" value="AAA_21"/>
    <property type="match status" value="1"/>
</dbReference>
<dbReference type="STRING" id="1215104.GCA_000730585_02282"/>
<accession>A0A239HYG9</accession>
<feature type="domain" description="AAA+ ATPase" evidence="1">
    <location>
        <begin position="187"/>
        <end position="432"/>
    </location>
</feature>
<dbReference type="EMBL" id="FZOL01000017">
    <property type="protein sequence ID" value="SNS86252.1"/>
    <property type="molecule type" value="Genomic_DNA"/>
</dbReference>
<dbReference type="OrthoDB" id="9815944at2"/>
<dbReference type="GO" id="GO:0006302">
    <property type="term" value="P:double-strand break repair"/>
    <property type="evidence" value="ECO:0007669"/>
    <property type="project" value="TreeGrafter"/>
</dbReference>
<keyword evidence="3" id="KW-1185">Reference proteome</keyword>
<gene>
    <name evidence="2" type="ORF">SAMN05444352_1175</name>
</gene>
<dbReference type="GO" id="GO:0016887">
    <property type="term" value="F:ATP hydrolysis activity"/>
    <property type="evidence" value="ECO:0007669"/>
    <property type="project" value="InterPro"/>
</dbReference>
<proteinExistence type="predicted"/>
<sequence>MDFYILDRTDKLPTQATSTAYLRYDRWNDFNFVTMFYVTLYDSAGKSHDLGNVKIGFKGQDKDTSTASKLTDSFPTLPMDFFSLGTNVEYYEKLANEVPPDSKQAYLTGLRDLAAHPDLLESVREEAVLSVSLLRDVSLASVKQQFVRILDGGAVRTNYSFIYEKKSGERVAGIELEFDVEADSTPSSNIHALIGRNGIGKTTILNGIIGAATGHAKDSDALYHTGEFGLGRIPVTKEYFSSVVSVSFSAFDPFNPPPEQPDPAKGTCFYYVGLKVPDDTGYRLKGAMELKSEYTQALKACFRDDYKKTRWMEAVKGLQSDDNFARMDFMASVDLSQSKYIDAAGDLFSTLSSGHAIVLLTIAKLVERVEEKTLVLLDEPESHLHPPLLSAFIRALNDLLLDRNGVAIIATHSPVVLQEVPSFCVWKVNRSGLVAAAARPSIETFGENVGILTREVFGLEVELSGFHTILKAVVEQGDSYDRIFRKFGGRLGYEAQAILRALIADRDARASE</sequence>
<dbReference type="PANTHER" id="PTHR32182">
    <property type="entry name" value="DNA REPLICATION AND REPAIR PROTEIN RECF"/>
    <property type="match status" value="1"/>
</dbReference>
<dbReference type="InterPro" id="IPR003959">
    <property type="entry name" value="ATPase_AAA_core"/>
</dbReference>
<dbReference type="AlphaFoldDB" id="A0A239HYG9"/>
<dbReference type="Proteomes" id="UP000198407">
    <property type="component" value="Unassembled WGS sequence"/>
</dbReference>
<organism evidence="2 3">
    <name type="scientific">Pseudomonas japonica</name>
    <dbReference type="NCBI Taxonomy" id="256466"/>
    <lineage>
        <taxon>Bacteria</taxon>
        <taxon>Pseudomonadati</taxon>
        <taxon>Pseudomonadota</taxon>
        <taxon>Gammaproteobacteria</taxon>
        <taxon>Pseudomonadales</taxon>
        <taxon>Pseudomonadaceae</taxon>
        <taxon>Pseudomonas</taxon>
    </lineage>
</organism>
<dbReference type="SUPFAM" id="SSF52540">
    <property type="entry name" value="P-loop containing nucleoside triphosphate hydrolases"/>
    <property type="match status" value="1"/>
</dbReference>
<dbReference type="SMART" id="SM00382">
    <property type="entry name" value="AAA"/>
    <property type="match status" value="1"/>
</dbReference>
<dbReference type="InterPro" id="IPR027417">
    <property type="entry name" value="P-loop_NTPase"/>
</dbReference>